<dbReference type="PROSITE" id="PS00455">
    <property type="entry name" value="AMP_BINDING"/>
    <property type="match status" value="1"/>
</dbReference>
<dbReference type="SUPFAM" id="SSF56801">
    <property type="entry name" value="Acetyl-CoA synthetase-like"/>
    <property type="match status" value="1"/>
</dbReference>
<dbReference type="InterPro" id="IPR036291">
    <property type="entry name" value="NAD(P)-bd_dom_sf"/>
</dbReference>
<protein>
    <submittedName>
        <fullName evidence="5">Acetyl-CoA synthetase-like protein</fullName>
    </submittedName>
</protein>
<dbReference type="STRING" id="1314781.A0A165GL93"/>
<dbReference type="Gene3D" id="3.40.50.720">
    <property type="entry name" value="NAD(P)-binding Rossmann-like Domain"/>
    <property type="match status" value="1"/>
</dbReference>
<proteinExistence type="predicted"/>
<evidence type="ECO:0000259" key="3">
    <source>
        <dbReference type="Pfam" id="PF00501"/>
    </source>
</evidence>
<evidence type="ECO:0000313" key="6">
    <source>
        <dbReference type="Proteomes" id="UP000077266"/>
    </source>
</evidence>
<organism evidence="5 6">
    <name type="scientific">Exidia glandulosa HHB12029</name>
    <dbReference type="NCBI Taxonomy" id="1314781"/>
    <lineage>
        <taxon>Eukaryota</taxon>
        <taxon>Fungi</taxon>
        <taxon>Dikarya</taxon>
        <taxon>Basidiomycota</taxon>
        <taxon>Agaricomycotina</taxon>
        <taxon>Agaricomycetes</taxon>
        <taxon>Auriculariales</taxon>
        <taxon>Exidiaceae</taxon>
        <taxon>Exidia</taxon>
    </lineage>
</organism>
<dbReference type="Gene3D" id="1.10.1200.10">
    <property type="entry name" value="ACP-like"/>
    <property type="match status" value="1"/>
</dbReference>
<evidence type="ECO:0000256" key="2">
    <source>
        <dbReference type="ARBA" id="ARBA00022553"/>
    </source>
</evidence>
<evidence type="ECO:0000259" key="4">
    <source>
        <dbReference type="Pfam" id="PF07993"/>
    </source>
</evidence>
<dbReference type="Pfam" id="PF00501">
    <property type="entry name" value="AMP-binding"/>
    <property type="match status" value="1"/>
</dbReference>
<dbReference type="SUPFAM" id="SSF51735">
    <property type="entry name" value="NAD(P)-binding Rossmann-fold domains"/>
    <property type="match status" value="1"/>
</dbReference>
<accession>A0A165GL93</accession>
<dbReference type="AlphaFoldDB" id="A0A165GL93"/>
<dbReference type="Proteomes" id="UP000077266">
    <property type="component" value="Unassembled WGS sequence"/>
</dbReference>
<dbReference type="Pfam" id="PF23562">
    <property type="entry name" value="AMP-binding_C_3"/>
    <property type="match status" value="1"/>
</dbReference>
<dbReference type="InterPro" id="IPR051414">
    <property type="entry name" value="Adenylate-forming_Reductase"/>
</dbReference>
<dbReference type="EMBL" id="KV426043">
    <property type="protein sequence ID" value="KZV90688.1"/>
    <property type="molecule type" value="Genomic_DNA"/>
</dbReference>
<feature type="domain" description="Thioester reductase (TE)" evidence="4">
    <location>
        <begin position="720"/>
        <end position="961"/>
    </location>
</feature>
<dbReference type="Gene3D" id="3.40.50.12780">
    <property type="entry name" value="N-terminal domain of ligase-like"/>
    <property type="match status" value="1"/>
</dbReference>
<dbReference type="PANTHER" id="PTHR43439">
    <property type="entry name" value="PHENYLACETATE-COENZYME A LIGASE"/>
    <property type="match status" value="1"/>
</dbReference>
<name>A0A165GL93_EXIGL</name>
<keyword evidence="2" id="KW-0597">Phosphoprotein</keyword>
<dbReference type="Pfam" id="PF07993">
    <property type="entry name" value="NAD_binding_4"/>
    <property type="match status" value="1"/>
</dbReference>
<keyword evidence="1" id="KW-0596">Phosphopantetheine</keyword>
<reference evidence="5 6" key="1">
    <citation type="journal article" date="2016" name="Mol. Biol. Evol.">
        <title>Comparative Genomics of Early-Diverging Mushroom-Forming Fungi Provides Insights into the Origins of Lignocellulose Decay Capabilities.</title>
        <authorList>
            <person name="Nagy L.G."/>
            <person name="Riley R."/>
            <person name="Tritt A."/>
            <person name="Adam C."/>
            <person name="Daum C."/>
            <person name="Floudas D."/>
            <person name="Sun H."/>
            <person name="Yadav J.S."/>
            <person name="Pangilinan J."/>
            <person name="Larsson K.H."/>
            <person name="Matsuura K."/>
            <person name="Barry K."/>
            <person name="Labutti K."/>
            <person name="Kuo R."/>
            <person name="Ohm R.A."/>
            <person name="Bhattacharya S.S."/>
            <person name="Shirouzu T."/>
            <person name="Yoshinaga Y."/>
            <person name="Martin F.M."/>
            <person name="Grigoriev I.V."/>
            <person name="Hibbett D.S."/>
        </authorList>
    </citation>
    <scope>NUCLEOTIDE SEQUENCE [LARGE SCALE GENOMIC DNA]</scope>
    <source>
        <strain evidence="5 6">HHB12029</strain>
    </source>
</reference>
<dbReference type="InterPro" id="IPR020845">
    <property type="entry name" value="AMP-binding_CS"/>
</dbReference>
<dbReference type="InterPro" id="IPR042099">
    <property type="entry name" value="ANL_N_sf"/>
</dbReference>
<dbReference type="InterPro" id="IPR036736">
    <property type="entry name" value="ACP-like_sf"/>
</dbReference>
<evidence type="ECO:0000256" key="1">
    <source>
        <dbReference type="ARBA" id="ARBA00022450"/>
    </source>
</evidence>
<gene>
    <name evidence="5" type="ORF">EXIGLDRAFT_837628</name>
</gene>
<dbReference type="PANTHER" id="PTHR43439:SF2">
    <property type="entry name" value="ENZYME, PUTATIVE (JCVI)-RELATED"/>
    <property type="match status" value="1"/>
</dbReference>
<feature type="domain" description="AMP-dependent synthetase/ligase" evidence="3">
    <location>
        <begin position="57"/>
        <end position="381"/>
    </location>
</feature>
<dbReference type="InParanoid" id="A0A165GL93"/>
<dbReference type="OrthoDB" id="429813at2759"/>
<dbReference type="InterPro" id="IPR000873">
    <property type="entry name" value="AMP-dep_synth/lig_dom"/>
</dbReference>
<keyword evidence="6" id="KW-1185">Reference proteome</keyword>
<sequence length="1106" mass="120753">MIAQNSPSGFITQQAQHVPLFTLPPLDKSLAFAEFVDWHMVHSGDHTLVQLVRADSQLTEKVTMRDFGRAVHLLGRHFIDRIRPEPRGPTVVAIKMSAHLLLYHTTVSALLRTGFQPFAIAMSMPEHSTRHLLAESNAQYLITIGNSGTPMVQAVVNLGHPEDAHDLSVMSLSVLYPNLTGSVSVGAATEVATLPCLHKLCSWMESYAYDDLPTFVGHTSGSTGLPKAIPFRQKALLSWLICPWFGDLDLGGQVLPVGFLPPHHITTVAAVVLFPMASGMILAMDHPSSPQTPTTPTGILDFCQRAKVDLAVFPPILYESWAHDLNAVKYLSSLNLALVGMGALDSKVGDKLVEAGVPLVPGYGCTEGSQVSPFRRFVPDKDWPYVTIIPYVSHRLVPVGLRRYRLELMENDIYSPAVFNADKGSVYNTHDILERHPTRPDLYRVVERDDNQVKLATGELVPVEQIETAVRQCPEVKQATAFGQGRHQVGILVEPCDDHYRSGEGLLAFIQVLRPYIVNANDTVPTYARVPTDLIVVIPPGTSIPISPKGIVPRQIAVKTFASQIDDAYNSIASLRSRFATPETWTAESVHSFVADVVSTVICKLVSNRVLDEDADLFDQGCNSLHCAHICDALAQAVTTQGRPRSSVPSNSVYLYPTVRSLAAFVYSGEANVFTSRGSAGALPLMARLVDEYTAGLPSRAPDMDAVEALAESGQVVLMTGSTGALGTFVLAELLLDPFVTTVYCVVRQANGLSQQVAAFIDRGLNPDDLPLSKLRIIHGDVSQERFGFGKPEWEQLTSACTAIVHCAWRLDFNLGVESFKTHIAGVRALIDIALASTRPVPPHLVFMSSIDTVHAWNTAHTWKEQRFVPNSLLDVAHALGSGYGESKWVAERILEKAAETSGLRVTSLRLSQLSGATTNGAWNATDWVPLILRAGLEIGALPVYQPGTTSWLPLDIAAKASVAVMRAPAAGFRVVNVGNPNPTSWETVLQELATATSQYLDRPILPMKSTEWAARIKQLSEDTTAYASREENPMLHIAEFLTGWCGERWYEEDSPFNDALGIPRLDTSSICEIYPELVHCAKVGCEDVVRWVDYWGKHGLFAAAG</sequence>
<evidence type="ECO:0000313" key="5">
    <source>
        <dbReference type="EMBL" id="KZV90688.1"/>
    </source>
</evidence>
<dbReference type="InterPro" id="IPR013120">
    <property type="entry name" value="FAR_NAD-bd"/>
</dbReference>